<dbReference type="Pfam" id="PF01022">
    <property type="entry name" value="HTH_5"/>
    <property type="match status" value="1"/>
</dbReference>
<evidence type="ECO:0000256" key="2">
    <source>
        <dbReference type="ARBA" id="ARBA00023125"/>
    </source>
</evidence>
<dbReference type="PANTHER" id="PTHR33154">
    <property type="entry name" value="TRANSCRIPTIONAL REGULATOR, ARSR FAMILY"/>
    <property type="match status" value="1"/>
</dbReference>
<dbReference type="SUPFAM" id="SSF46785">
    <property type="entry name" value="Winged helix' DNA-binding domain"/>
    <property type="match status" value="1"/>
</dbReference>
<keyword evidence="3" id="KW-0804">Transcription</keyword>
<dbReference type="NCBIfam" id="NF033788">
    <property type="entry name" value="HTH_metalloreg"/>
    <property type="match status" value="1"/>
</dbReference>
<protein>
    <submittedName>
        <fullName evidence="5">ArsR family transcriptional regulator</fullName>
    </submittedName>
    <submittedName>
        <fullName evidence="6">Transcriptional regulator, ArsR family</fullName>
    </submittedName>
</protein>
<proteinExistence type="predicted"/>
<dbReference type="PROSITE" id="PS50987">
    <property type="entry name" value="HTH_ARSR_2"/>
    <property type="match status" value="1"/>
</dbReference>
<keyword evidence="7" id="KW-1185">Reference proteome</keyword>
<dbReference type="AlphaFoldDB" id="A0A1I2LRS6"/>
<dbReference type="InterPro" id="IPR001845">
    <property type="entry name" value="HTH_ArsR_DNA-bd_dom"/>
</dbReference>
<dbReference type="InterPro" id="IPR051081">
    <property type="entry name" value="HTH_MetalResp_TranReg"/>
</dbReference>
<sequence length="122" mass="14093">MENIVQAFKALSDENRLKILIILSRRRICGKGIARHLGLSEAAVSQHLKILREADLIYGEKQGYYVHYKLKEDKIKELEQFIKYIRDSEICGSCSVETYIPNDCNIACKANKNKCCKRIKED</sequence>
<keyword evidence="1" id="KW-0805">Transcription regulation</keyword>
<dbReference type="SMART" id="SM00418">
    <property type="entry name" value="HTH_ARSR"/>
    <property type="match status" value="1"/>
</dbReference>
<dbReference type="eggNOG" id="COG0640">
    <property type="taxonomic scope" value="Bacteria"/>
</dbReference>
<accession>A0A1I2LRS6</accession>
<dbReference type="PANTHER" id="PTHR33154:SF33">
    <property type="entry name" value="TRANSCRIPTIONAL REPRESSOR SDPR"/>
    <property type="match status" value="1"/>
</dbReference>
<evidence type="ECO:0000313" key="5">
    <source>
        <dbReference type="EMBL" id="PWL52242.1"/>
    </source>
</evidence>
<evidence type="ECO:0000313" key="7">
    <source>
        <dbReference type="Proteomes" id="UP000182135"/>
    </source>
</evidence>
<dbReference type="InterPro" id="IPR036388">
    <property type="entry name" value="WH-like_DNA-bd_sf"/>
</dbReference>
<gene>
    <name evidence="5" type="ORF">DBY38_11760</name>
    <name evidence="6" type="ORF">SAMN04487885_111101</name>
</gene>
<dbReference type="GeneID" id="90546386"/>
<dbReference type="RefSeq" id="WP_027638419.1">
    <property type="nucleotide sequence ID" value="NZ_BAAACD010000016.1"/>
</dbReference>
<reference evidence="5 8" key="2">
    <citation type="submission" date="2018-03" db="EMBL/GenBank/DDBJ databases">
        <title>The uncultured portion of the human microbiome is neutrally assembled.</title>
        <authorList>
            <person name="Jeraldo P."/>
            <person name="Boardman L."/>
            <person name="White B.A."/>
            <person name="Nelson H."/>
            <person name="Goldenfeld N."/>
            <person name="Chia N."/>
        </authorList>
    </citation>
    <scope>NUCLEOTIDE SEQUENCE [LARGE SCALE GENOMIC DNA]</scope>
    <source>
        <strain evidence="5">CIM:MAG 903</strain>
    </source>
</reference>
<dbReference type="PRINTS" id="PR00778">
    <property type="entry name" value="HTHARSR"/>
</dbReference>
<evidence type="ECO:0000256" key="3">
    <source>
        <dbReference type="ARBA" id="ARBA00023163"/>
    </source>
</evidence>
<dbReference type="Proteomes" id="UP000182135">
    <property type="component" value="Unassembled WGS sequence"/>
</dbReference>
<dbReference type="OrthoDB" id="9798835at2"/>
<dbReference type="GO" id="GO:0003700">
    <property type="term" value="F:DNA-binding transcription factor activity"/>
    <property type="evidence" value="ECO:0007669"/>
    <property type="project" value="InterPro"/>
</dbReference>
<dbReference type="STRING" id="1529.SAMN04487885_111101"/>
<organism evidence="6 7">
    <name type="scientific">Clostridium cadaveris</name>
    <dbReference type="NCBI Taxonomy" id="1529"/>
    <lineage>
        <taxon>Bacteria</taxon>
        <taxon>Bacillati</taxon>
        <taxon>Bacillota</taxon>
        <taxon>Clostridia</taxon>
        <taxon>Eubacteriales</taxon>
        <taxon>Clostridiaceae</taxon>
        <taxon>Clostridium</taxon>
    </lineage>
</organism>
<feature type="domain" description="HTH arsR-type" evidence="4">
    <location>
        <begin position="1"/>
        <end position="90"/>
    </location>
</feature>
<dbReference type="InterPro" id="IPR011991">
    <property type="entry name" value="ArsR-like_HTH"/>
</dbReference>
<dbReference type="EMBL" id="QAMZ01000051">
    <property type="protein sequence ID" value="PWL52242.1"/>
    <property type="molecule type" value="Genomic_DNA"/>
</dbReference>
<evidence type="ECO:0000259" key="4">
    <source>
        <dbReference type="PROSITE" id="PS50987"/>
    </source>
</evidence>
<dbReference type="Gene3D" id="1.10.10.10">
    <property type="entry name" value="Winged helix-like DNA-binding domain superfamily/Winged helix DNA-binding domain"/>
    <property type="match status" value="1"/>
</dbReference>
<dbReference type="EMBL" id="FOOE01000011">
    <property type="protein sequence ID" value="SFF81985.1"/>
    <property type="molecule type" value="Genomic_DNA"/>
</dbReference>
<evidence type="ECO:0000313" key="6">
    <source>
        <dbReference type="EMBL" id="SFF81985.1"/>
    </source>
</evidence>
<dbReference type="InterPro" id="IPR036390">
    <property type="entry name" value="WH_DNA-bd_sf"/>
</dbReference>
<dbReference type="GO" id="GO:0003677">
    <property type="term" value="F:DNA binding"/>
    <property type="evidence" value="ECO:0007669"/>
    <property type="project" value="UniProtKB-KW"/>
</dbReference>
<dbReference type="CDD" id="cd00090">
    <property type="entry name" value="HTH_ARSR"/>
    <property type="match status" value="1"/>
</dbReference>
<dbReference type="Proteomes" id="UP000246114">
    <property type="component" value="Unassembled WGS sequence"/>
</dbReference>
<name>A0A1I2LRS6_9CLOT</name>
<evidence type="ECO:0000256" key="1">
    <source>
        <dbReference type="ARBA" id="ARBA00023015"/>
    </source>
</evidence>
<reference evidence="6 7" key="1">
    <citation type="submission" date="2016-10" db="EMBL/GenBank/DDBJ databases">
        <authorList>
            <person name="de Groot N.N."/>
        </authorList>
    </citation>
    <scope>NUCLEOTIDE SEQUENCE [LARGE SCALE GENOMIC DNA]</scope>
    <source>
        <strain evidence="6 7">NLAE-zl-G419</strain>
    </source>
</reference>
<evidence type="ECO:0000313" key="8">
    <source>
        <dbReference type="Proteomes" id="UP000246114"/>
    </source>
</evidence>
<keyword evidence="2" id="KW-0238">DNA-binding</keyword>